<evidence type="ECO:0000259" key="4">
    <source>
        <dbReference type="Pfam" id="PF03330"/>
    </source>
</evidence>
<evidence type="ECO:0000256" key="1">
    <source>
        <dbReference type="ARBA" id="ARBA00022729"/>
    </source>
</evidence>
<evidence type="ECO:0000313" key="5">
    <source>
        <dbReference type="EMBL" id="WPG99422.1"/>
    </source>
</evidence>
<gene>
    <name evidence="5" type="ORF">R9X50_00223600</name>
</gene>
<evidence type="ECO:0000256" key="2">
    <source>
        <dbReference type="SAM" id="MobiDB-lite"/>
    </source>
</evidence>
<keyword evidence="6" id="KW-1185">Reference proteome</keyword>
<feature type="domain" description="RlpA-like protein double-psi beta-barrel" evidence="4">
    <location>
        <begin position="177"/>
        <end position="219"/>
    </location>
</feature>
<feature type="transmembrane region" description="Helical" evidence="3">
    <location>
        <begin position="76"/>
        <end position="99"/>
    </location>
</feature>
<evidence type="ECO:0000256" key="3">
    <source>
        <dbReference type="SAM" id="Phobius"/>
    </source>
</evidence>
<proteinExistence type="predicted"/>
<dbReference type="CDD" id="cd22191">
    <property type="entry name" value="DPBB_RlpA_EXP_N-like"/>
    <property type="match status" value="1"/>
</dbReference>
<dbReference type="InterPro" id="IPR051477">
    <property type="entry name" value="Expansin_CellWall"/>
</dbReference>
<dbReference type="Pfam" id="PF03330">
    <property type="entry name" value="DPBB_1"/>
    <property type="match status" value="1"/>
</dbReference>
<dbReference type="EMBL" id="CP138582">
    <property type="protein sequence ID" value="WPG99422.1"/>
    <property type="molecule type" value="Genomic_DNA"/>
</dbReference>
<organism evidence="5 6">
    <name type="scientific">Acrodontium crateriforme</name>
    <dbReference type="NCBI Taxonomy" id="150365"/>
    <lineage>
        <taxon>Eukaryota</taxon>
        <taxon>Fungi</taxon>
        <taxon>Dikarya</taxon>
        <taxon>Ascomycota</taxon>
        <taxon>Pezizomycotina</taxon>
        <taxon>Dothideomycetes</taxon>
        <taxon>Dothideomycetidae</taxon>
        <taxon>Mycosphaerellales</taxon>
        <taxon>Teratosphaeriaceae</taxon>
        <taxon>Acrodontium</taxon>
    </lineage>
</organism>
<sequence length="224" mass="24284">MSGSMEKPATPSTHSLSQVKEIRVPDWDDHAVSTSTTTITANHSKSASSFKTKAGQKFDAIFPPHKKYFGRFTRKVFLIGVAVMILAVLALVIGLAVGLSSQNNNKAAKSLPSGSQVFTGDMTYYDVGLGACGLTNSNSENVVAISTLLWETANTPDPNNSPFCGRMIRATRKDESGNQHSVDVKVVDRCQACKIDDLDMSIAAFEQLARKEQGRVVIHWSFLS</sequence>
<dbReference type="Proteomes" id="UP001303373">
    <property type="component" value="Chromosome 3"/>
</dbReference>
<keyword evidence="3" id="KW-1133">Transmembrane helix</keyword>
<dbReference type="InterPro" id="IPR009009">
    <property type="entry name" value="RlpA-like_DPBB"/>
</dbReference>
<protein>
    <recommendedName>
        <fullName evidence="4">RlpA-like protein double-psi beta-barrel domain-containing protein</fullName>
    </recommendedName>
</protein>
<dbReference type="AlphaFoldDB" id="A0AAQ3M3I4"/>
<accession>A0AAQ3M3I4</accession>
<name>A0AAQ3M3I4_9PEZI</name>
<dbReference type="PANTHER" id="PTHR31836:SF27">
    <property type="entry name" value="RLPA-LIKE PROTEIN DOUBLE-PSI BETA-BARREL DOMAIN-CONTAINING PROTEIN"/>
    <property type="match status" value="1"/>
</dbReference>
<dbReference type="PANTHER" id="PTHR31836">
    <property type="match status" value="1"/>
</dbReference>
<dbReference type="Gene3D" id="2.40.40.10">
    <property type="entry name" value="RlpA-like domain"/>
    <property type="match status" value="1"/>
</dbReference>
<feature type="region of interest" description="Disordered" evidence="2">
    <location>
        <begin position="1"/>
        <end position="20"/>
    </location>
</feature>
<dbReference type="SUPFAM" id="SSF50685">
    <property type="entry name" value="Barwin-like endoglucanases"/>
    <property type="match status" value="1"/>
</dbReference>
<keyword evidence="3" id="KW-0472">Membrane</keyword>
<keyword evidence="3" id="KW-0812">Transmembrane</keyword>
<dbReference type="InterPro" id="IPR036908">
    <property type="entry name" value="RlpA-like_sf"/>
</dbReference>
<evidence type="ECO:0000313" key="6">
    <source>
        <dbReference type="Proteomes" id="UP001303373"/>
    </source>
</evidence>
<reference evidence="5 6" key="1">
    <citation type="submission" date="2023-11" db="EMBL/GenBank/DDBJ databases">
        <title>An acidophilic fungus is an integral part of prey digestion in a carnivorous sundew plant.</title>
        <authorList>
            <person name="Tsai I.J."/>
        </authorList>
    </citation>
    <scope>NUCLEOTIDE SEQUENCE [LARGE SCALE GENOMIC DNA]</scope>
    <source>
        <strain evidence="5">169a</strain>
    </source>
</reference>
<keyword evidence="1" id="KW-0732">Signal</keyword>